<dbReference type="Proteomes" id="UP000789739">
    <property type="component" value="Unassembled WGS sequence"/>
</dbReference>
<keyword evidence="3" id="KW-0813">Transport</keyword>
<name>A0A9N8YYC6_9GLOM</name>
<dbReference type="InterPro" id="IPR011989">
    <property type="entry name" value="ARM-like"/>
</dbReference>
<gene>
    <name evidence="6" type="ORF">PBRASI_LOCUS425</name>
</gene>
<dbReference type="Pfam" id="PF24140">
    <property type="entry name" value="TPR_TNPO3_IPO13_3rd"/>
    <property type="match status" value="1"/>
</dbReference>
<keyword evidence="7" id="KW-1185">Reference proteome</keyword>
<evidence type="ECO:0000256" key="2">
    <source>
        <dbReference type="ARBA" id="ARBA00007991"/>
    </source>
</evidence>
<evidence type="ECO:0000313" key="7">
    <source>
        <dbReference type="Proteomes" id="UP000789739"/>
    </source>
</evidence>
<reference evidence="6" key="1">
    <citation type="submission" date="2021-06" db="EMBL/GenBank/DDBJ databases">
        <authorList>
            <person name="Kallberg Y."/>
            <person name="Tangrot J."/>
            <person name="Rosling A."/>
        </authorList>
    </citation>
    <scope>NUCLEOTIDE SEQUENCE</scope>
    <source>
        <strain evidence="6">BR232B</strain>
    </source>
</reference>
<dbReference type="GO" id="GO:0005634">
    <property type="term" value="C:nucleus"/>
    <property type="evidence" value="ECO:0007669"/>
    <property type="project" value="UniProtKB-SubCell"/>
</dbReference>
<keyword evidence="4" id="KW-0653">Protein transport</keyword>
<dbReference type="PANTHER" id="PTHR12363">
    <property type="entry name" value="TRANSPORTIN 3 AND IMPORTIN 13"/>
    <property type="match status" value="1"/>
</dbReference>
<comment type="similarity">
    <text evidence="2">Belongs to the importin beta family.</text>
</comment>
<dbReference type="Gene3D" id="1.25.10.10">
    <property type="entry name" value="Leucine-rich Repeat Variant"/>
    <property type="match status" value="1"/>
</dbReference>
<dbReference type="InterPro" id="IPR040709">
    <property type="entry name" value="Importin_rep_1"/>
</dbReference>
<dbReference type="SUPFAM" id="SSF48371">
    <property type="entry name" value="ARM repeat"/>
    <property type="match status" value="1"/>
</dbReference>
<dbReference type="GO" id="GO:0006606">
    <property type="term" value="P:protein import into nucleus"/>
    <property type="evidence" value="ECO:0007669"/>
    <property type="project" value="TreeGrafter"/>
</dbReference>
<dbReference type="InterPro" id="IPR016024">
    <property type="entry name" value="ARM-type_fold"/>
</dbReference>
<comment type="subcellular location">
    <subcellularLocation>
        <location evidence="1">Nucleus</location>
    </subcellularLocation>
</comment>
<dbReference type="AlphaFoldDB" id="A0A9N8YYC6"/>
<dbReference type="PANTHER" id="PTHR12363:SF33">
    <property type="entry name" value="IMPORTIN-13"/>
    <property type="match status" value="1"/>
</dbReference>
<evidence type="ECO:0000313" key="6">
    <source>
        <dbReference type="EMBL" id="CAG8458064.1"/>
    </source>
</evidence>
<comment type="caution">
    <text evidence="6">The sequence shown here is derived from an EMBL/GenBank/DDBJ whole genome shotgun (WGS) entry which is preliminary data.</text>
</comment>
<proteinExistence type="inferred from homology"/>
<dbReference type="InterPro" id="IPR058537">
    <property type="entry name" value="TPR_TNPO3_IPO13_4th"/>
</dbReference>
<dbReference type="GO" id="GO:0005737">
    <property type="term" value="C:cytoplasm"/>
    <property type="evidence" value="ECO:0007669"/>
    <property type="project" value="TreeGrafter"/>
</dbReference>
<accession>A0A9N8YYC6</accession>
<dbReference type="InterPro" id="IPR057942">
    <property type="entry name" value="TPR_TNPO3_IPO13_3rd"/>
</dbReference>
<dbReference type="Pfam" id="PF18806">
    <property type="entry name" value="Importin_rep_3"/>
    <property type="match status" value="1"/>
</dbReference>
<keyword evidence="5" id="KW-0539">Nucleus</keyword>
<evidence type="ECO:0000256" key="1">
    <source>
        <dbReference type="ARBA" id="ARBA00004123"/>
    </source>
</evidence>
<protein>
    <submittedName>
        <fullName evidence="6">10209_t:CDS:1</fullName>
    </submittedName>
</protein>
<sequence>MTLQFWVPLQEAIYDPYVIPIRTNPSEDNKYTVHVFGNAAPQAGTLSTEEAQNIRDAAIILFKRLIEILRVKLQLPPEDEWNEWHEETKQKFRSYRRDIGDIILSAYVILHEELLAYFIDLIANQLNTPNSDFNRYEDAESTLYCIKAISESMSNSENTYLPRLFGAEIYGRLPSHGQTRLRNTALVLIGSYAEWLNENPDFLFPSINYIMASLNEPGLSSSAATAFKDVCELCRNHLVNVVETMVNAYLSLGSHVQPPQRQKIIESIADVLQNLPLEKMVQPILVLTGHIIEKSKEIISHVQDPPVFRDSIMIQLGYLTSCARGIQARDEEPILVDVDKGNLRIQAVFASATVTSFTSTITDIIGSIANVWYQDQDVMESVCKFLNAGIRDPLHLLSLPFEFIIRLIQNFYSRKQHPCLMDTAAQLLTVYGSRSEYKDVFQEMLATFTVSTLSIVTNQNDIEDCPDVVNSYFELLSKFIMKCPISFYSIPSDMFKSIIMFSIAGLRTYERLALKAAINFMKEFLGQSYHDDQLNAASEKVIMTYGLEIMTELLAGIGGKTPRSYVPLVADVLYKMTSRHVEASSNWLRVLLSQDNFPSRNVKQDAKDLFAKSILGTRNIRRYKDLVNDFSLKCRGLENTAYGRI</sequence>
<dbReference type="InterPro" id="IPR040520">
    <property type="entry name" value="Importin_rep_3"/>
</dbReference>
<organism evidence="6 7">
    <name type="scientific">Paraglomus brasilianum</name>
    <dbReference type="NCBI Taxonomy" id="144538"/>
    <lineage>
        <taxon>Eukaryota</taxon>
        <taxon>Fungi</taxon>
        <taxon>Fungi incertae sedis</taxon>
        <taxon>Mucoromycota</taxon>
        <taxon>Glomeromycotina</taxon>
        <taxon>Glomeromycetes</taxon>
        <taxon>Paraglomerales</taxon>
        <taxon>Paraglomeraceae</taxon>
        <taxon>Paraglomus</taxon>
    </lineage>
</organism>
<dbReference type="EMBL" id="CAJVPI010000020">
    <property type="protein sequence ID" value="CAG8458064.1"/>
    <property type="molecule type" value="Genomic_DNA"/>
</dbReference>
<dbReference type="InterPro" id="IPR051345">
    <property type="entry name" value="Importin_beta-like_NTR"/>
</dbReference>
<dbReference type="Pfam" id="PF18773">
    <property type="entry name" value="Importin_rep"/>
    <property type="match status" value="1"/>
</dbReference>
<evidence type="ECO:0000256" key="4">
    <source>
        <dbReference type="ARBA" id="ARBA00022927"/>
    </source>
</evidence>
<evidence type="ECO:0000256" key="3">
    <source>
        <dbReference type="ARBA" id="ARBA00022448"/>
    </source>
</evidence>
<dbReference type="Pfam" id="PF24139">
    <property type="entry name" value="TPR_TNPO3_IPO13_4th"/>
    <property type="match status" value="1"/>
</dbReference>
<evidence type="ECO:0000256" key="5">
    <source>
        <dbReference type="ARBA" id="ARBA00023242"/>
    </source>
</evidence>
<dbReference type="OrthoDB" id="2016913at2759"/>